<feature type="domain" description="WDR11 first beta-propeller" evidence="1">
    <location>
        <begin position="14"/>
        <end position="286"/>
    </location>
</feature>
<sequence length="833" mass="94446">MPPTTLTSSLHPSNRDAIAWNEKGLIAFGCHSTLVLFDTCNLLVFQTLEQHTTAINLVCWKPPIDLLFRIKLKNNNDSIHNCSDINVGCASSDISGNIFIWDIHLGIVVASLRYLTTHVNDLKWINWPNSDYNLLLSIHSNSMLILWNIDKKERIWEHKFNVSIFRISMDPFDQTKAAISSVGTSLLLLEKLSSLHWSDSKITSMTLEPRTIPNNSKSNESLIIQLKHHLAYPQLLFVLFPTEICLVETQHCQVIFSTIIDTGSPLVQILPCAERDAFFLIHQNGTSSFRIANFHFSDEKITASLDYERKCSIDSMQRQSIRLRVMGASICPITNSSFVLLINSGKLLIYQLEDTRQEIEPYRFGMINDFIELNEECQMRVSSKSGHLRLTQYGIYSPLSNTITVIRMCPTDLLNNSEPSLIYSSKIGQLAAVGSSTGIIHLINVCGEKIHKYRDLQIHSCPVKCLEWAGPHAIVSAAYIASLSSSNTVRNDIFITDIQTGWKRRLRPEQEESPIETIRVSHYNSYLAISFRQNPLEIWDLGTQRLLRRMNKRCPVILDMCWSGKHHQSKIVNENKTKIFRENLVVLDNDNHLYHVVVKGLHVRDGKEVSTQWKSGAAFLRCMVWKDDVLAFGDSAGRIGVWILGDKSQCRQSGLGNSTRGPVLRIVFSKLAGDYTLAAQHPTSLVIWDTERLHTVFVLQRSGLSVIDIDMCGLTPVYITSDGMLRYAISDTGKGSNVSLSETDCPFLIRSTHSNILQNLINYISNIQQILPQKLFKIDLDYYNLLIKKLENFGQNKLLKISFICQFIGLISLSNFIKIVENASNKNLKKMEK</sequence>
<dbReference type="InterPro" id="IPR039694">
    <property type="entry name" value="WDR11"/>
</dbReference>
<name>A0A1I8BXU2_MELHA</name>
<evidence type="ECO:0000259" key="2">
    <source>
        <dbReference type="Pfam" id="PF23752"/>
    </source>
</evidence>
<keyword evidence="3" id="KW-1185">Reference proteome</keyword>
<dbReference type="Proteomes" id="UP000095281">
    <property type="component" value="Unplaced"/>
</dbReference>
<dbReference type="InterPro" id="IPR036322">
    <property type="entry name" value="WD40_repeat_dom_sf"/>
</dbReference>
<dbReference type="PANTHER" id="PTHR14593">
    <property type="entry name" value="WD REPEAT-CONTAINING PROTEIN 11"/>
    <property type="match status" value="1"/>
</dbReference>
<protein>
    <submittedName>
        <fullName evidence="4">WD_REPEATS_REGION domain-containing protein</fullName>
    </submittedName>
</protein>
<accession>A0A1I8BXU2</accession>
<evidence type="ECO:0000259" key="1">
    <source>
        <dbReference type="Pfam" id="PF23751"/>
    </source>
</evidence>
<dbReference type="AlphaFoldDB" id="A0A1I8BXU2"/>
<dbReference type="PANTHER" id="PTHR14593:SF5">
    <property type="entry name" value="WD REPEAT-CONTAINING PROTEIN 11"/>
    <property type="match status" value="1"/>
</dbReference>
<proteinExistence type="predicted"/>
<dbReference type="Pfam" id="PF23752">
    <property type="entry name" value="Beta-prop_WDR11_2nd"/>
    <property type="match status" value="1"/>
</dbReference>
<reference evidence="4" key="1">
    <citation type="submission" date="2016-11" db="UniProtKB">
        <authorList>
            <consortium name="WormBaseParasite"/>
        </authorList>
    </citation>
    <scope>IDENTIFICATION</scope>
</reference>
<dbReference type="InterPro" id="IPR015943">
    <property type="entry name" value="WD40/YVTN_repeat-like_dom_sf"/>
</dbReference>
<dbReference type="GO" id="GO:0005737">
    <property type="term" value="C:cytoplasm"/>
    <property type="evidence" value="ECO:0007669"/>
    <property type="project" value="TreeGrafter"/>
</dbReference>
<dbReference type="InterPro" id="IPR057853">
    <property type="entry name" value="Beta-prop_WDR11_2nd"/>
</dbReference>
<dbReference type="InterPro" id="IPR057852">
    <property type="entry name" value="Beta-prop_WDR11_1st"/>
</dbReference>
<evidence type="ECO:0000313" key="4">
    <source>
        <dbReference type="WBParaSite" id="MhA1_Contig795.frz3.gene8"/>
    </source>
</evidence>
<dbReference type="Pfam" id="PF23751">
    <property type="entry name" value="Beta-prop_WDR11_1st"/>
    <property type="match status" value="1"/>
</dbReference>
<dbReference type="SUPFAM" id="SSF50978">
    <property type="entry name" value="WD40 repeat-like"/>
    <property type="match status" value="2"/>
</dbReference>
<dbReference type="Gene3D" id="2.130.10.10">
    <property type="entry name" value="YVTN repeat-like/Quinoprotein amine dehydrogenase"/>
    <property type="match status" value="3"/>
</dbReference>
<feature type="domain" description="WDR11 second beta-propeller" evidence="2">
    <location>
        <begin position="426"/>
        <end position="545"/>
    </location>
</feature>
<organism evidence="3 4">
    <name type="scientific">Meloidogyne hapla</name>
    <name type="common">Root-knot nematode worm</name>
    <dbReference type="NCBI Taxonomy" id="6305"/>
    <lineage>
        <taxon>Eukaryota</taxon>
        <taxon>Metazoa</taxon>
        <taxon>Ecdysozoa</taxon>
        <taxon>Nematoda</taxon>
        <taxon>Chromadorea</taxon>
        <taxon>Rhabditida</taxon>
        <taxon>Tylenchina</taxon>
        <taxon>Tylenchomorpha</taxon>
        <taxon>Tylenchoidea</taxon>
        <taxon>Meloidogynidae</taxon>
        <taxon>Meloidogyninae</taxon>
        <taxon>Meloidogyne</taxon>
    </lineage>
</organism>
<dbReference type="WBParaSite" id="MhA1_Contig795.frz3.gene8">
    <property type="protein sequence ID" value="MhA1_Contig795.frz3.gene8"/>
    <property type="gene ID" value="MhA1_Contig795.frz3.gene8"/>
</dbReference>
<evidence type="ECO:0000313" key="3">
    <source>
        <dbReference type="Proteomes" id="UP000095281"/>
    </source>
</evidence>